<dbReference type="EMBL" id="LAZR01000067">
    <property type="protein sequence ID" value="KKN95999.1"/>
    <property type="molecule type" value="Genomic_DNA"/>
</dbReference>
<protein>
    <recommendedName>
        <fullName evidence="3">Photosynthesis system II assembly factor Ycf48/Hcf136-like domain-containing protein</fullName>
    </recommendedName>
</protein>
<sequence>MLIALRRFERPPLIRLFPSIALVSLGVVLGGCEAALDLDAVTQQAKQPNQRTDFYQAMASNAQVTLLVGNQGVAVSSLDNGQQWQRQQLPTDMSLIDLDVCPDGSFIALSFDNQLWHADPQAQNWTAHALPSSEQMMAATCAPDGSWWAAGAFSTLQSSADQGQTWDEVSLDEDAILTTLQFVNEEQAIVTGEYGLRFVTVDGGRNWEPSGSLPDEFYPHASHYTSLEQGWVGGLNGFIWHTSDAGVTWQRQPTGTEAPIFGFIDGPQGLYAVGENATVLQLRGQRWTPLTTPDQPLYLRAGRLLPNQHLLAAGGRGLLLNIPLPKALAASTN</sequence>
<reference evidence="4" key="1">
    <citation type="journal article" date="2015" name="Nature">
        <title>Complex archaea that bridge the gap between prokaryotes and eukaryotes.</title>
        <authorList>
            <person name="Spang A."/>
            <person name="Saw J.H."/>
            <person name="Jorgensen S.L."/>
            <person name="Zaremba-Niedzwiedzka K."/>
            <person name="Martijn J."/>
            <person name="Lind A.E."/>
            <person name="van Eijk R."/>
            <person name="Schleper C."/>
            <person name="Guy L."/>
            <person name="Ettema T.J."/>
        </authorList>
    </citation>
    <scope>NUCLEOTIDE SEQUENCE</scope>
</reference>
<organism evidence="4">
    <name type="scientific">marine sediment metagenome</name>
    <dbReference type="NCBI Taxonomy" id="412755"/>
    <lineage>
        <taxon>unclassified sequences</taxon>
        <taxon>metagenomes</taxon>
        <taxon>ecological metagenomes</taxon>
    </lineage>
</organism>
<name>A0A0F9UW69_9ZZZZ</name>
<keyword evidence="2" id="KW-0604">Photosystem II</keyword>
<dbReference type="InterPro" id="IPR015943">
    <property type="entry name" value="WD40/YVTN_repeat-like_dom_sf"/>
</dbReference>
<keyword evidence="1" id="KW-0602">Photosynthesis</keyword>
<dbReference type="PANTHER" id="PTHR47199:SF2">
    <property type="entry name" value="PHOTOSYSTEM II STABILITY_ASSEMBLY FACTOR HCF136, CHLOROPLASTIC"/>
    <property type="match status" value="1"/>
</dbReference>
<feature type="domain" description="Photosynthesis system II assembly factor Ycf48/Hcf136-like" evidence="3">
    <location>
        <begin position="162"/>
        <end position="259"/>
    </location>
</feature>
<dbReference type="PROSITE" id="PS51257">
    <property type="entry name" value="PROKAR_LIPOPROTEIN"/>
    <property type="match status" value="1"/>
</dbReference>
<dbReference type="SUPFAM" id="SSF110296">
    <property type="entry name" value="Oligoxyloglucan reducing end-specific cellobiohydrolase"/>
    <property type="match status" value="1"/>
</dbReference>
<dbReference type="GO" id="GO:0009523">
    <property type="term" value="C:photosystem II"/>
    <property type="evidence" value="ECO:0007669"/>
    <property type="project" value="UniProtKB-KW"/>
</dbReference>
<dbReference type="InterPro" id="IPR028203">
    <property type="entry name" value="PSII_CF48-like_dom"/>
</dbReference>
<evidence type="ECO:0000313" key="4">
    <source>
        <dbReference type="EMBL" id="KKN95999.1"/>
    </source>
</evidence>
<evidence type="ECO:0000259" key="3">
    <source>
        <dbReference type="Pfam" id="PF14870"/>
    </source>
</evidence>
<comment type="caution">
    <text evidence="4">The sequence shown here is derived from an EMBL/GenBank/DDBJ whole genome shotgun (WGS) entry which is preliminary data.</text>
</comment>
<proteinExistence type="predicted"/>
<dbReference type="PANTHER" id="PTHR47199">
    <property type="entry name" value="PHOTOSYSTEM II STABILITY/ASSEMBLY FACTOR HCF136, CHLOROPLASTIC"/>
    <property type="match status" value="1"/>
</dbReference>
<dbReference type="Pfam" id="PF14870">
    <property type="entry name" value="PSII_BNR"/>
    <property type="match status" value="1"/>
</dbReference>
<dbReference type="GO" id="GO:0015979">
    <property type="term" value="P:photosynthesis"/>
    <property type="evidence" value="ECO:0007669"/>
    <property type="project" value="UniProtKB-KW"/>
</dbReference>
<gene>
    <name evidence="4" type="ORF">LCGC14_0172350</name>
</gene>
<accession>A0A0F9UW69</accession>
<evidence type="ECO:0000256" key="1">
    <source>
        <dbReference type="ARBA" id="ARBA00022531"/>
    </source>
</evidence>
<dbReference type="Gene3D" id="2.130.10.10">
    <property type="entry name" value="YVTN repeat-like/Quinoprotein amine dehydrogenase"/>
    <property type="match status" value="2"/>
</dbReference>
<dbReference type="AlphaFoldDB" id="A0A0F9UW69"/>
<evidence type="ECO:0000256" key="2">
    <source>
        <dbReference type="ARBA" id="ARBA00023276"/>
    </source>
</evidence>